<keyword evidence="1 5" id="KW-0489">Methyltransferase</keyword>
<evidence type="ECO:0000256" key="3">
    <source>
        <dbReference type="ARBA" id="ARBA00022691"/>
    </source>
</evidence>
<evidence type="ECO:0000313" key="5">
    <source>
        <dbReference type="EMBL" id="MBA4603103.1"/>
    </source>
</evidence>
<comment type="caution">
    <text evidence="5">The sequence shown here is derived from an EMBL/GenBank/DDBJ whole genome shotgun (WGS) entry which is preliminary data.</text>
</comment>
<protein>
    <submittedName>
        <fullName evidence="5">Class I SAM-dependent methyltransferase</fullName>
    </submittedName>
</protein>
<evidence type="ECO:0000313" key="6">
    <source>
        <dbReference type="Proteomes" id="UP000538292"/>
    </source>
</evidence>
<feature type="domain" description="Methyltransferase" evidence="4">
    <location>
        <begin position="9"/>
        <end position="115"/>
    </location>
</feature>
<dbReference type="InterPro" id="IPR025714">
    <property type="entry name" value="Methyltranfer_dom"/>
</dbReference>
<dbReference type="CDD" id="cd02440">
    <property type="entry name" value="AdoMet_MTases"/>
    <property type="match status" value="1"/>
</dbReference>
<dbReference type="Proteomes" id="UP000538292">
    <property type="component" value="Unassembled WGS sequence"/>
</dbReference>
<dbReference type="AlphaFoldDB" id="A0A7W1XTV8"/>
<keyword evidence="6" id="KW-1185">Reference proteome</keyword>
<evidence type="ECO:0000259" key="4">
    <source>
        <dbReference type="Pfam" id="PF13847"/>
    </source>
</evidence>
<dbReference type="InterPro" id="IPR029063">
    <property type="entry name" value="SAM-dependent_MTases_sf"/>
</dbReference>
<dbReference type="SUPFAM" id="SSF53335">
    <property type="entry name" value="S-adenosyl-L-methionine-dependent methyltransferases"/>
    <property type="match status" value="1"/>
</dbReference>
<dbReference type="Gene3D" id="3.40.50.150">
    <property type="entry name" value="Vaccinia Virus protein VP39"/>
    <property type="match status" value="1"/>
</dbReference>
<proteinExistence type="predicted"/>
<keyword evidence="3" id="KW-0949">S-adenosyl-L-methionine</keyword>
<dbReference type="EMBL" id="JACEOL010000038">
    <property type="protein sequence ID" value="MBA4603103.1"/>
    <property type="molecule type" value="Genomic_DNA"/>
</dbReference>
<dbReference type="PANTHER" id="PTHR43464:SF19">
    <property type="entry name" value="UBIQUINONE BIOSYNTHESIS O-METHYLTRANSFERASE, MITOCHONDRIAL"/>
    <property type="match status" value="1"/>
</dbReference>
<dbReference type="RefSeq" id="WP_181741284.1">
    <property type="nucleotide sequence ID" value="NZ_JACEOL010000038.1"/>
</dbReference>
<organism evidence="5 6">
    <name type="scientific">Thermoactinomyces mirandus</name>
    <dbReference type="NCBI Taxonomy" id="2756294"/>
    <lineage>
        <taxon>Bacteria</taxon>
        <taxon>Bacillati</taxon>
        <taxon>Bacillota</taxon>
        <taxon>Bacilli</taxon>
        <taxon>Bacillales</taxon>
        <taxon>Thermoactinomycetaceae</taxon>
        <taxon>Thermoactinomyces</taxon>
    </lineage>
</organism>
<dbReference type="PANTHER" id="PTHR43464">
    <property type="entry name" value="METHYLTRANSFERASE"/>
    <property type="match status" value="1"/>
</dbReference>
<dbReference type="GO" id="GO:0008168">
    <property type="term" value="F:methyltransferase activity"/>
    <property type="evidence" value="ECO:0007669"/>
    <property type="project" value="UniProtKB-KW"/>
</dbReference>
<sequence>MLASKGMLTKDANVLDIGCGPGKYAVEFAKKAKSVTGIDVSPKMIRYAEENAAAAGLSNAEFRVLDWEEIDLQSAGWDKKFDLVFASMTPAINSRTALEKMVKASRGACFLSHFVERRDEVKDRLGEYIAGKDTKAGHGKAIYCSFNILWLMGLHPEITYLDTSWEQIMTIEQAEKFYCSYFGLTQTLTSGQKDFIQSYLRQISEDGLVKETVHAKTALMTWKV</sequence>
<accession>A0A7W1XTV8</accession>
<gene>
    <name evidence="5" type="ORF">H2C83_12405</name>
</gene>
<dbReference type="Pfam" id="PF13847">
    <property type="entry name" value="Methyltransf_31"/>
    <property type="match status" value="1"/>
</dbReference>
<reference evidence="5 6" key="1">
    <citation type="submission" date="2020-07" db="EMBL/GenBank/DDBJ databases">
        <title>Thermoactinomyces phylogeny.</title>
        <authorList>
            <person name="Dunlap C."/>
        </authorList>
    </citation>
    <scope>NUCLEOTIDE SEQUENCE [LARGE SCALE GENOMIC DNA]</scope>
    <source>
        <strain evidence="5 6">AMNI-1</strain>
    </source>
</reference>
<dbReference type="GO" id="GO:0032259">
    <property type="term" value="P:methylation"/>
    <property type="evidence" value="ECO:0007669"/>
    <property type="project" value="UniProtKB-KW"/>
</dbReference>
<keyword evidence="2 5" id="KW-0808">Transferase</keyword>
<evidence type="ECO:0000256" key="2">
    <source>
        <dbReference type="ARBA" id="ARBA00022679"/>
    </source>
</evidence>
<name>A0A7W1XTV8_9BACL</name>
<evidence type="ECO:0000256" key="1">
    <source>
        <dbReference type="ARBA" id="ARBA00022603"/>
    </source>
</evidence>